<protein>
    <recommendedName>
        <fullName evidence="5">Carbohydrate esterase family 16 protein</fullName>
    </recommendedName>
</protein>
<evidence type="ECO:0008006" key="5">
    <source>
        <dbReference type="Google" id="ProtNLM"/>
    </source>
</evidence>
<sequence>MVSLTTLVLLAFSSGLASAAPAKVSKLVTFGDSWTDTGRTFALTNGTWPTAAYYKGRFSNGPVWSESTGAKLTNYAYGGASTGSALIQGYTGANSDIPVPGVSEQIDQYLAATSDVSCNIHTLWAGGNDAFFAFVLGKNVTGADAASNLIRDVKKLQAKGAKNVVVFNLPELSAIPYLGSPDTIPARPFFAAFTKAFNDGVDRAAKADKSIKIFPTDKFIANYHIADTTTQCLNTTTQVPCADPARHLYWDAFHFTAGVHAAIGHAVKAYL</sequence>
<dbReference type="InterPro" id="IPR051058">
    <property type="entry name" value="GDSL_Est/Lipase"/>
</dbReference>
<evidence type="ECO:0000313" key="4">
    <source>
        <dbReference type="Proteomes" id="UP001212152"/>
    </source>
</evidence>
<keyword evidence="4" id="KW-1185">Reference proteome</keyword>
<proteinExistence type="predicted"/>
<feature type="chain" id="PRO_5042106246" description="Carbohydrate esterase family 16 protein" evidence="2">
    <location>
        <begin position="20"/>
        <end position="271"/>
    </location>
</feature>
<dbReference type="InterPro" id="IPR036514">
    <property type="entry name" value="SGNH_hydro_sf"/>
</dbReference>
<dbReference type="PANTHER" id="PTHR45648">
    <property type="entry name" value="GDSL LIPASE/ACYLHYDROLASE FAMILY PROTEIN (AFU_ORTHOLOGUE AFUA_4G14700)"/>
    <property type="match status" value="1"/>
</dbReference>
<reference evidence="3" key="1">
    <citation type="submission" date="2020-05" db="EMBL/GenBank/DDBJ databases">
        <title>Phylogenomic resolution of chytrid fungi.</title>
        <authorList>
            <person name="Stajich J.E."/>
            <person name="Amses K."/>
            <person name="Simmons R."/>
            <person name="Seto K."/>
            <person name="Myers J."/>
            <person name="Bonds A."/>
            <person name="Quandt C.A."/>
            <person name="Barry K."/>
            <person name="Liu P."/>
            <person name="Grigoriev I."/>
            <person name="Longcore J.E."/>
            <person name="James T.Y."/>
        </authorList>
    </citation>
    <scope>NUCLEOTIDE SEQUENCE</scope>
    <source>
        <strain evidence="3">JEL0379</strain>
    </source>
</reference>
<dbReference type="Proteomes" id="UP001212152">
    <property type="component" value="Unassembled WGS sequence"/>
</dbReference>
<dbReference type="Gene3D" id="3.40.50.1110">
    <property type="entry name" value="SGNH hydrolase"/>
    <property type="match status" value="1"/>
</dbReference>
<keyword evidence="2" id="KW-0732">Signal</keyword>
<accession>A0AAD5TDL1</accession>
<dbReference type="SUPFAM" id="SSF52266">
    <property type="entry name" value="SGNH hydrolase"/>
    <property type="match status" value="1"/>
</dbReference>
<dbReference type="CDD" id="cd01846">
    <property type="entry name" value="fatty_acyltransferase_like"/>
    <property type="match status" value="1"/>
</dbReference>
<evidence type="ECO:0000256" key="1">
    <source>
        <dbReference type="ARBA" id="ARBA00022801"/>
    </source>
</evidence>
<dbReference type="EMBL" id="JADGJQ010000072">
    <property type="protein sequence ID" value="KAJ3173303.1"/>
    <property type="molecule type" value="Genomic_DNA"/>
</dbReference>
<evidence type="ECO:0000313" key="3">
    <source>
        <dbReference type="EMBL" id="KAJ3173303.1"/>
    </source>
</evidence>
<organism evidence="3 4">
    <name type="scientific">Geranomyces variabilis</name>
    <dbReference type="NCBI Taxonomy" id="109894"/>
    <lineage>
        <taxon>Eukaryota</taxon>
        <taxon>Fungi</taxon>
        <taxon>Fungi incertae sedis</taxon>
        <taxon>Chytridiomycota</taxon>
        <taxon>Chytridiomycota incertae sedis</taxon>
        <taxon>Chytridiomycetes</taxon>
        <taxon>Spizellomycetales</taxon>
        <taxon>Powellomycetaceae</taxon>
        <taxon>Geranomyces</taxon>
    </lineage>
</organism>
<dbReference type="Pfam" id="PF00657">
    <property type="entry name" value="Lipase_GDSL"/>
    <property type="match status" value="1"/>
</dbReference>
<name>A0AAD5TDL1_9FUNG</name>
<dbReference type="InterPro" id="IPR001087">
    <property type="entry name" value="GDSL"/>
</dbReference>
<comment type="caution">
    <text evidence="3">The sequence shown here is derived from an EMBL/GenBank/DDBJ whole genome shotgun (WGS) entry which is preliminary data.</text>
</comment>
<keyword evidence="1" id="KW-0378">Hydrolase</keyword>
<dbReference type="GO" id="GO:0016788">
    <property type="term" value="F:hydrolase activity, acting on ester bonds"/>
    <property type="evidence" value="ECO:0007669"/>
    <property type="project" value="InterPro"/>
</dbReference>
<feature type="signal peptide" evidence="2">
    <location>
        <begin position="1"/>
        <end position="19"/>
    </location>
</feature>
<evidence type="ECO:0000256" key="2">
    <source>
        <dbReference type="SAM" id="SignalP"/>
    </source>
</evidence>
<gene>
    <name evidence="3" type="ORF">HDU87_007676</name>
</gene>
<dbReference type="AlphaFoldDB" id="A0AAD5TDL1"/>
<dbReference type="PANTHER" id="PTHR45648:SF22">
    <property type="entry name" value="GDSL LIPASE_ACYLHYDROLASE FAMILY PROTEIN (AFU_ORTHOLOGUE AFUA_4G14700)"/>
    <property type="match status" value="1"/>
</dbReference>